<feature type="disulfide bond" evidence="1">
    <location>
        <begin position="50"/>
        <end position="63"/>
    </location>
</feature>
<dbReference type="InterPro" id="IPR001368">
    <property type="entry name" value="TNFR/NGFR_Cys_rich_reg"/>
</dbReference>
<evidence type="ECO:0000313" key="4">
    <source>
        <dbReference type="Proteomes" id="UP000054560"/>
    </source>
</evidence>
<protein>
    <recommendedName>
        <fullName evidence="2">TNFR-Cys domain-containing protein</fullName>
    </recommendedName>
</protein>
<accession>A0A0L0FBA9</accession>
<evidence type="ECO:0000256" key="1">
    <source>
        <dbReference type="PROSITE-ProRule" id="PRU00206"/>
    </source>
</evidence>
<feature type="non-terminal residue" evidence="3">
    <location>
        <position position="1"/>
    </location>
</feature>
<organism evidence="3 4">
    <name type="scientific">Sphaeroforma arctica JP610</name>
    <dbReference type="NCBI Taxonomy" id="667725"/>
    <lineage>
        <taxon>Eukaryota</taxon>
        <taxon>Ichthyosporea</taxon>
        <taxon>Ichthyophonida</taxon>
        <taxon>Sphaeroforma</taxon>
    </lineage>
</organism>
<feature type="repeat" description="TNFR-Cys" evidence="1">
    <location>
        <begin position="33"/>
        <end position="71"/>
    </location>
</feature>
<evidence type="ECO:0000259" key="2">
    <source>
        <dbReference type="PROSITE" id="PS50050"/>
    </source>
</evidence>
<comment type="caution">
    <text evidence="1">Lacks conserved residue(s) required for the propagation of feature annotation.</text>
</comment>
<evidence type="ECO:0000313" key="3">
    <source>
        <dbReference type="EMBL" id="KNC74012.1"/>
    </source>
</evidence>
<reference evidence="3 4" key="1">
    <citation type="submission" date="2011-02" db="EMBL/GenBank/DDBJ databases">
        <title>The Genome Sequence of Sphaeroforma arctica JP610.</title>
        <authorList>
            <consortium name="The Broad Institute Genome Sequencing Platform"/>
            <person name="Russ C."/>
            <person name="Cuomo C."/>
            <person name="Young S.K."/>
            <person name="Zeng Q."/>
            <person name="Gargeya S."/>
            <person name="Alvarado L."/>
            <person name="Berlin A."/>
            <person name="Chapman S.B."/>
            <person name="Chen Z."/>
            <person name="Freedman E."/>
            <person name="Gellesch M."/>
            <person name="Goldberg J."/>
            <person name="Griggs A."/>
            <person name="Gujja S."/>
            <person name="Heilman E."/>
            <person name="Heiman D."/>
            <person name="Howarth C."/>
            <person name="Mehta T."/>
            <person name="Neiman D."/>
            <person name="Pearson M."/>
            <person name="Roberts A."/>
            <person name="Saif S."/>
            <person name="Shea T."/>
            <person name="Shenoy N."/>
            <person name="Sisk P."/>
            <person name="Stolte C."/>
            <person name="Sykes S."/>
            <person name="White J."/>
            <person name="Yandava C."/>
            <person name="Burger G."/>
            <person name="Gray M.W."/>
            <person name="Holland P.W.H."/>
            <person name="King N."/>
            <person name="Lang F.B.F."/>
            <person name="Roger A.J."/>
            <person name="Ruiz-Trillo I."/>
            <person name="Haas B."/>
            <person name="Nusbaum C."/>
            <person name="Birren B."/>
        </authorList>
    </citation>
    <scope>NUCLEOTIDE SEQUENCE [LARGE SCALE GENOMIC DNA]</scope>
    <source>
        <strain evidence="3 4">JP610</strain>
    </source>
</reference>
<keyword evidence="4" id="KW-1185">Reference proteome</keyword>
<feature type="non-terminal residue" evidence="3">
    <location>
        <position position="271"/>
    </location>
</feature>
<dbReference type="PROSITE" id="PS50050">
    <property type="entry name" value="TNFR_NGFR_2"/>
    <property type="match status" value="1"/>
</dbReference>
<dbReference type="GeneID" id="25913934"/>
<feature type="domain" description="TNFR-Cys" evidence="2">
    <location>
        <begin position="33"/>
        <end position="71"/>
    </location>
</feature>
<sequence length="271" mass="30010">DCQTPANCFRTVGETSNCDFSSDDFSLGIQCDECEQEYYINSETNDCTKCTTCGTVGRVTIPCGRYNDTVCQCPLGITGPGCEVSCQPPVGCALVDPNSLNQCVFDTSRYDLNVKCTSCIDKYFLATLPLVQHSLPDPDDPLFSLQASVEDGETYTTCKKWRDCEADDLMLYQRGTSLNDSVCGTPTAVSLRLRSPAESSGNSFANQVYLQMTQTPNTYRFIVFDRMNAAKTKVRLLMARQLADQMTLEADTYGPTLLRSMDIQYAQIQPE</sequence>
<gene>
    <name evidence="3" type="ORF">SARC_13430</name>
</gene>
<feature type="disulfide bond" evidence="1">
    <location>
        <begin position="53"/>
        <end position="71"/>
    </location>
</feature>
<dbReference type="Proteomes" id="UP000054560">
    <property type="component" value="Unassembled WGS sequence"/>
</dbReference>
<dbReference type="AlphaFoldDB" id="A0A0L0FBA9"/>
<name>A0A0L0FBA9_9EUKA</name>
<dbReference type="EMBL" id="KQ244872">
    <property type="protein sequence ID" value="KNC74012.1"/>
    <property type="molecule type" value="Genomic_DNA"/>
</dbReference>
<dbReference type="OrthoDB" id="19138at2759"/>
<proteinExistence type="predicted"/>
<dbReference type="RefSeq" id="XP_014147914.1">
    <property type="nucleotide sequence ID" value="XM_014292439.1"/>
</dbReference>
<keyword evidence="1" id="KW-1015">Disulfide bond</keyword>